<dbReference type="RefSeq" id="WP_326835477.1">
    <property type="nucleotide sequence ID" value="NZ_CP142149.1"/>
</dbReference>
<evidence type="ECO:0000313" key="6">
    <source>
        <dbReference type="Proteomes" id="UP001330812"/>
    </source>
</evidence>
<protein>
    <submittedName>
        <fullName evidence="5">Helix-turn-helix transcriptional regulator</fullName>
    </submittedName>
</protein>
<gene>
    <name evidence="5" type="ORF">VSH64_11205</name>
</gene>
<dbReference type="SMART" id="SM00421">
    <property type="entry name" value="HTH_LUXR"/>
    <property type="match status" value="1"/>
</dbReference>
<keyword evidence="3" id="KW-0804">Transcription</keyword>
<evidence type="ECO:0000259" key="4">
    <source>
        <dbReference type="PROSITE" id="PS50043"/>
    </source>
</evidence>
<evidence type="ECO:0000313" key="5">
    <source>
        <dbReference type="EMBL" id="WSE32670.1"/>
    </source>
</evidence>
<dbReference type="Proteomes" id="UP001330812">
    <property type="component" value="Chromosome"/>
</dbReference>
<evidence type="ECO:0000256" key="3">
    <source>
        <dbReference type="ARBA" id="ARBA00023163"/>
    </source>
</evidence>
<reference evidence="5 6" key="1">
    <citation type="journal article" date="2015" name="Int. J. Syst. Evol. Microbiol.">
        <title>Amycolatopsis rhabdoformis sp. nov., an actinomycete isolated from a tropical forest soil.</title>
        <authorList>
            <person name="Souza W.R."/>
            <person name="Silva R.E."/>
            <person name="Goodfellow M."/>
            <person name="Busarakam K."/>
            <person name="Figueiro F.S."/>
            <person name="Ferreira D."/>
            <person name="Rodrigues-Filho E."/>
            <person name="Moraes L.A.B."/>
            <person name="Zucchi T.D."/>
        </authorList>
    </citation>
    <scope>NUCLEOTIDE SEQUENCE [LARGE SCALE GENOMIC DNA]</scope>
    <source>
        <strain evidence="5 6">NCIMB 14900</strain>
    </source>
</reference>
<dbReference type="PANTHER" id="PTHR44688">
    <property type="entry name" value="DNA-BINDING TRANSCRIPTIONAL ACTIVATOR DEVR_DOSR"/>
    <property type="match status" value="1"/>
</dbReference>
<name>A0ABZ1IDX3_9PSEU</name>
<accession>A0ABZ1IDX3</accession>
<dbReference type="PANTHER" id="PTHR44688:SF25">
    <property type="entry name" value="HTH LUXR-TYPE DOMAIN-CONTAINING PROTEIN"/>
    <property type="match status" value="1"/>
</dbReference>
<dbReference type="EMBL" id="CP142149">
    <property type="protein sequence ID" value="WSE32670.1"/>
    <property type="molecule type" value="Genomic_DNA"/>
</dbReference>
<dbReference type="CDD" id="cd06170">
    <property type="entry name" value="LuxR_C_like"/>
    <property type="match status" value="1"/>
</dbReference>
<feature type="domain" description="HTH luxR-type" evidence="4">
    <location>
        <begin position="291"/>
        <end position="356"/>
    </location>
</feature>
<dbReference type="InterPro" id="IPR036388">
    <property type="entry name" value="WH-like_DNA-bd_sf"/>
</dbReference>
<organism evidence="5 6">
    <name type="scientific">Amycolatopsis rhabdoformis</name>
    <dbReference type="NCBI Taxonomy" id="1448059"/>
    <lineage>
        <taxon>Bacteria</taxon>
        <taxon>Bacillati</taxon>
        <taxon>Actinomycetota</taxon>
        <taxon>Actinomycetes</taxon>
        <taxon>Pseudonocardiales</taxon>
        <taxon>Pseudonocardiaceae</taxon>
        <taxon>Amycolatopsis</taxon>
    </lineage>
</organism>
<dbReference type="PROSITE" id="PS50043">
    <property type="entry name" value="HTH_LUXR_2"/>
    <property type="match status" value="1"/>
</dbReference>
<keyword evidence="1" id="KW-0805">Transcription regulation</keyword>
<dbReference type="InterPro" id="IPR000792">
    <property type="entry name" value="Tscrpt_reg_LuxR_C"/>
</dbReference>
<dbReference type="Pfam" id="PF00196">
    <property type="entry name" value="GerE"/>
    <property type="match status" value="1"/>
</dbReference>
<dbReference type="Gene3D" id="1.10.10.10">
    <property type="entry name" value="Winged helix-like DNA-binding domain superfamily/Winged helix DNA-binding domain"/>
    <property type="match status" value="1"/>
</dbReference>
<dbReference type="InterPro" id="IPR016032">
    <property type="entry name" value="Sig_transdc_resp-reg_C-effctor"/>
</dbReference>
<dbReference type="SUPFAM" id="SSF55781">
    <property type="entry name" value="GAF domain-like"/>
    <property type="match status" value="1"/>
</dbReference>
<evidence type="ECO:0000256" key="1">
    <source>
        <dbReference type="ARBA" id="ARBA00023015"/>
    </source>
</evidence>
<proteinExistence type="predicted"/>
<dbReference type="SUPFAM" id="SSF46894">
    <property type="entry name" value="C-terminal effector domain of the bipartite response regulators"/>
    <property type="match status" value="1"/>
</dbReference>
<keyword evidence="6" id="KW-1185">Reference proteome</keyword>
<sequence length="359" mass="39153">MVIDEPVDGQARTGALAGLLLALQSALDVREVQAQYLDAVTGLVAATAYGFSRFGPRLTPLTVLTRRAPDGLVPDYHHLGAGRDPVLAAAVTAASPVDNASLMSRTAWQEQSLCGVLGGHGLYHSMVVPLLHETRVLGALYLARTAAERPFTTRDRLAMASAKQHVEAALRRAVRHEDLEQRTAQLTWSLDELDVPVFVTTVDGEILFENNELARLRRLHHRAGPRLAELLSRNLLRLADGTHRVAASSGPFAAGRARREPDLLLTVRSTLARRGGTVVSVAFVRRKDAPAPVERAPLSAREREIVAWVAEGLTNRQIAALAVVSENTVRQHLKRVFAKLDVHSRAQLIQAVWQGGRED</sequence>
<dbReference type="Gene3D" id="3.30.450.40">
    <property type="match status" value="1"/>
</dbReference>
<keyword evidence="2" id="KW-0238">DNA-binding</keyword>
<dbReference type="PRINTS" id="PR00038">
    <property type="entry name" value="HTHLUXR"/>
</dbReference>
<dbReference type="InterPro" id="IPR029016">
    <property type="entry name" value="GAF-like_dom_sf"/>
</dbReference>
<evidence type="ECO:0000256" key="2">
    <source>
        <dbReference type="ARBA" id="ARBA00023125"/>
    </source>
</evidence>